<protein>
    <submittedName>
        <fullName evidence="8">Aldehyde reductase</fullName>
    </submittedName>
</protein>
<feature type="binding site" evidence="5">
    <location>
        <position position="111"/>
    </location>
    <ligand>
        <name>substrate</name>
    </ligand>
</feature>
<dbReference type="PANTHER" id="PTHR43827:SF3">
    <property type="entry name" value="NADP-DEPENDENT OXIDOREDUCTASE DOMAIN-CONTAINING PROTEIN"/>
    <property type="match status" value="1"/>
</dbReference>
<keyword evidence="2" id="KW-0521">NADP</keyword>
<dbReference type="InterPro" id="IPR023210">
    <property type="entry name" value="NADP_OxRdtase_dom"/>
</dbReference>
<evidence type="ECO:0000256" key="3">
    <source>
        <dbReference type="ARBA" id="ARBA00023002"/>
    </source>
</evidence>
<name>A0A0R2NUX0_9LACO</name>
<comment type="caution">
    <text evidence="8">The sequence shown here is derived from an EMBL/GenBank/DDBJ whole genome shotgun (WGS) entry which is preliminary data.</text>
</comment>
<dbReference type="Proteomes" id="UP000050920">
    <property type="component" value="Unassembled WGS sequence"/>
</dbReference>
<dbReference type="CDD" id="cd19071">
    <property type="entry name" value="AKR_AKR1-5-like"/>
    <property type="match status" value="1"/>
</dbReference>
<proteinExistence type="inferred from homology"/>
<dbReference type="RefSeq" id="WP_029778968.1">
    <property type="nucleotide sequence ID" value="NZ_AYGX02000003.1"/>
</dbReference>
<evidence type="ECO:0000256" key="6">
    <source>
        <dbReference type="PIRSR" id="PIRSR000097-3"/>
    </source>
</evidence>
<dbReference type="InterPro" id="IPR018170">
    <property type="entry name" value="Aldo/ket_reductase_CS"/>
</dbReference>
<dbReference type="InterPro" id="IPR020471">
    <property type="entry name" value="AKR"/>
</dbReference>
<comment type="similarity">
    <text evidence="1">Belongs to the aldo/keto reductase family.</text>
</comment>
<dbReference type="FunFam" id="3.20.20.100:FF:000015">
    <property type="entry name" value="Oxidoreductase, aldo/keto reductase family"/>
    <property type="match status" value="1"/>
</dbReference>
<dbReference type="EMBL" id="AYGX02000003">
    <property type="protein sequence ID" value="KRO29560.1"/>
    <property type="molecule type" value="Genomic_DNA"/>
</dbReference>
<dbReference type="Pfam" id="PF00248">
    <property type="entry name" value="Aldo_ket_red"/>
    <property type="match status" value="1"/>
</dbReference>
<reference evidence="8 9" key="1">
    <citation type="journal article" date="2015" name="Genome Announc.">
        <title>Expanding the biotechnology potential of lactobacilli through comparative genomics of 213 strains and associated genera.</title>
        <authorList>
            <person name="Sun Z."/>
            <person name="Harris H.M."/>
            <person name="McCann A."/>
            <person name="Guo C."/>
            <person name="Argimon S."/>
            <person name="Zhang W."/>
            <person name="Yang X."/>
            <person name="Jeffery I.B."/>
            <person name="Cooney J.C."/>
            <person name="Kagawa T.F."/>
            <person name="Liu W."/>
            <person name="Song Y."/>
            <person name="Salvetti E."/>
            <person name="Wrobel A."/>
            <person name="Rasinkangas P."/>
            <person name="Parkhill J."/>
            <person name="Rea M.C."/>
            <person name="O'Sullivan O."/>
            <person name="Ritari J."/>
            <person name="Douillard F.P."/>
            <person name="Paul Ross R."/>
            <person name="Yang R."/>
            <person name="Briner A.E."/>
            <person name="Felis G.E."/>
            <person name="de Vos W.M."/>
            <person name="Barrangou R."/>
            <person name="Klaenhammer T.R."/>
            <person name="Caufield P.W."/>
            <person name="Cui Y."/>
            <person name="Zhang H."/>
            <person name="O'Toole P.W."/>
        </authorList>
    </citation>
    <scope>NUCLEOTIDE SEQUENCE [LARGE SCALE GENOMIC DNA]</scope>
    <source>
        <strain evidence="8 9">DSM 21115</strain>
    </source>
</reference>
<evidence type="ECO:0000313" key="8">
    <source>
        <dbReference type="EMBL" id="KRO29560.1"/>
    </source>
</evidence>
<dbReference type="PROSITE" id="PS00798">
    <property type="entry name" value="ALDOKETO_REDUCTASE_1"/>
    <property type="match status" value="1"/>
</dbReference>
<dbReference type="GO" id="GO:0016616">
    <property type="term" value="F:oxidoreductase activity, acting on the CH-OH group of donors, NAD or NADP as acceptor"/>
    <property type="evidence" value="ECO:0007669"/>
    <property type="project" value="UniProtKB-ARBA"/>
</dbReference>
<gene>
    <name evidence="8" type="ORF">DY78_GL002768</name>
</gene>
<dbReference type="InterPro" id="IPR036812">
    <property type="entry name" value="NAD(P)_OxRdtase_dom_sf"/>
</dbReference>
<evidence type="ECO:0000256" key="5">
    <source>
        <dbReference type="PIRSR" id="PIRSR000097-2"/>
    </source>
</evidence>
<evidence type="ECO:0000256" key="2">
    <source>
        <dbReference type="ARBA" id="ARBA00022857"/>
    </source>
</evidence>
<dbReference type="PIRSF" id="PIRSF000097">
    <property type="entry name" value="AKR"/>
    <property type="match status" value="1"/>
</dbReference>
<dbReference type="SUPFAM" id="SSF51430">
    <property type="entry name" value="NAD(P)-linked oxidoreductase"/>
    <property type="match status" value="1"/>
</dbReference>
<dbReference type="AlphaFoldDB" id="A0A0R2NUX0"/>
<feature type="active site" description="Proton donor" evidence="4">
    <location>
        <position position="53"/>
    </location>
</feature>
<keyword evidence="3" id="KW-0560">Oxidoreductase</keyword>
<dbReference type="PRINTS" id="PR00069">
    <property type="entry name" value="ALDKETRDTASE"/>
</dbReference>
<feature type="site" description="Lowers pKa of active site Tyr" evidence="6">
    <location>
        <position position="78"/>
    </location>
</feature>
<keyword evidence="9" id="KW-1185">Reference proteome</keyword>
<evidence type="ECO:0000259" key="7">
    <source>
        <dbReference type="Pfam" id="PF00248"/>
    </source>
</evidence>
<accession>A0A0R2NUX0</accession>
<sequence>MNALTDTYTLNNGVKIPIVGFGTWEAPNGPIAQHAIEQALAVGYRHLDTARVYWNEASVGAAIKNSGIPRDQIFVTTKLWNTDHSYQLATAALDKALQRLALDYVDLFLIHTPATNYPDWAAKNAETWRALEDAYHAGKVRAIGVSNFNPDQLTQLLQTATVTPAVNQIQLNPQHPLPATVAFDEAHHILNEAYSPFGHGKLLQNPELLALAATYHKSVTQVLLRWSLQHGYLPLPKSVHDQYIQANIEIFDFSLTSTDMAKLDHLA</sequence>
<dbReference type="PROSITE" id="PS00062">
    <property type="entry name" value="ALDOKETO_REDUCTASE_2"/>
    <property type="match status" value="1"/>
</dbReference>
<organism evidence="8 9">
    <name type="scientific">Lactiplantibacillus fabifermentans DSM 21115</name>
    <dbReference type="NCBI Taxonomy" id="1413187"/>
    <lineage>
        <taxon>Bacteria</taxon>
        <taxon>Bacillati</taxon>
        <taxon>Bacillota</taxon>
        <taxon>Bacilli</taxon>
        <taxon>Lactobacillales</taxon>
        <taxon>Lactobacillaceae</taxon>
        <taxon>Lactiplantibacillus</taxon>
    </lineage>
</organism>
<dbReference type="PANTHER" id="PTHR43827">
    <property type="entry name" value="2,5-DIKETO-D-GLUCONIC ACID REDUCTASE"/>
    <property type="match status" value="1"/>
</dbReference>
<feature type="domain" description="NADP-dependent oxidoreductase" evidence="7">
    <location>
        <begin position="20"/>
        <end position="266"/>
    </location>
</feature>
<evidence type="ECO:0000256" key="1">
    <source>
        <dbReference type="ARBA" id="ARBA00007905"/>
    </source>
</evidence>
<evidence type="ECO:0000313" key="9">
    <source>
        <dbReference type="Proteomes" id="UP000050920"/>
    </source>
</evidence>
<evidence type="ECO:0000256" key="4">
    <source>
        <dbReference type="PIRSR" id="PIRSR000097-1"/>
    </source>
</evidence>
<dbReference type="Gene3D" id="3.20.20.100">
    <property type="entry name" value="NADP-dependent oxidoreductase domain"/>
    <property type="match status" value="1"/>
</dbReference>